<evidence type="ECO:0000313" key="2">
    <source>
        <dbReference type="EMBL" id="JAD59344.1"/>
    </source>
</evidence>
<proteinExistence type="predicted"/>
<dbReference type="EMBL" id="GBRH01238551">
    <property type="protein sequence ID" value="JAD59344.1"/>
    <property type="molecule type" value="Transcribed_RNA"/>
</dbReference>
<name>A0A0A9B5P9_ARUDO</name>
<protein>
    <submittedName>
        <fullName evidence="2">Uncharacterized protein</fullName>
    </submittedName>
</protein>
<reference evidence="2" key="1">
    <citation type="submission" date="2014-09" db="EMBL/GenBank/DDBJ databases">
        <authorList>
            <person name="Magalhaes I.L.F."/>
            <person name="Oliveira U."/>
            <person name="Santos F.R."/>
            <person name="Vidigal T.H.D.A."/>
            <person name="Brescovit A.D."/>
            <person name="Santos A.J."/>
        </authorList>
    </citation>
    <scope>NUCLEOTIDE SEQUENCE</scope>
    <source>
        <tissue evidence="2">Shoot tissue taken approximately 20 cm above the soil surface</tissue>
    </source>
</reference>
<evidence type="ECO:0000256" key="1">
    <source>
        <dbReference type="SAM" id="Phobius"/>
    </source>
</evidence>
<keyword evidence="1" id="KW-0812">Transmembrane</keyword>
<sequence>MKSLLLHDSTYILCLNAVEKILLHSFIYYLIALVLEHIEIKNFKSTFIYFLIWRPSSSLDGVLGLLTIIFP</sequence>
<keyword evidence="1" id="KW-0472">Membrane</keyword>
<keyword evidence="1" id="KW-1133">Transmembrane helix</keyword>
<organism evidence="2">
    <name type="scientific">Arundo donax</name>
    <name type="common">Giant reed</name>
    <name type="synonym">Donax arundinaceus</name>
    <dbReference type="NCBI Taxonomy" id="35708"/>
    <lineage>
        <taxon>Eukaryota</taxon>
        <taxon>Viridiplantae</taxon>
        <taxon>Streptophyta</taxon>
        <taxon>Embryophyta</taxon>
        <taxon>Tracheophyta</taxon>
        <taxon>Spermatophyta</taxon>
        <taxon>Magnoliopsida</taxon>
        <taxon>Liliopsida</taxon>
        <taxon>Poales</taxon>
        <taxon>Poaceae</taxon>
        <taxon>PACMAD clade</taxon>
        <taxon>Arundinoideae</taxon>
        <taxon>Arundineae</taxon>
        <taxon>Arundo</taxon>
    </lineage>
</organism>
<dbReference type="AlphaFoldDB" id="A0A0A9B5P9"/>
<reference evidence="2" key="2">
    <citation type="journal article" date="2015" name="Data Brief">
        <title>Shoot transcriptome of the giant reed, Arundo donax.</title>
        <authorList>
            <person name="Barrero R.A."/>
            <person name="Guerrero F.D."/>
            <person name="Moolhuijzen P."/>
            <person name="Goolsby J.A."/>
            <person name="Tidwell J."/>
            <person name="Bellgard S.E."/>
            <person name="Bellgard M.I."/>
        </authorList>
    </citation>
    <scope>NUCLEOTIDE SEQUENCE</scope>
    <source>
        <tissue evidence="2">Shoot tissue taken approximately 20 cm above the soil surface</tissue>
    </source>
</reference>
<accession>A0A0A9B5P9</accession>
<feature type="transmembrane region" description="Helical" evidence="1">
    <location>
        <begin position="12"/>
        <end position="35"/>
    </location>
</feature>